<dbReference type="RefSeq" id="WP_129346951.1">
    <property type="nucleotide sequence ID" value="NZ_CP012670.1"/>
</dbReference>
<accession>A0A4P2PYA2</accession>
<evidence type="ECO:0000313" key="2">
    <source>
        <dbReference type="Proteomes" id="UP000295781"/>
    </source>
</evidence>
<evidence type="ECO:0000313" key="1">
    <source>
        <dbReference type="EMBL" id="AUX21661.1"/>
    </source>
</evidence>
<reference evidence="1 2" key="1">
    <citation type="submission" date="2015-09" db="EMBL/GenBank/DDBJ databases">
        <title>Sorangium comparison.</title>
        <authorList>
            <person name="Zaburannyi N."/>
            <person name="Bunk B."/>
            <person name="Overmann J."/>
            <person name="Mueller R."/>
        </authorList>
    </citation>
    <scope>NUCLEOTIDE SEQUENCE [LARGE SCALE GENOMIC DNA]</scope>
    <source>
        <strain evidence="1 2">So ceGT47</strain>
    </source>
</reference>
<proteinExistence type="predicted"/>
<gene>
    <name evidence="1" type="ORF">SOCEGT47_021480</name>
</gene>
<dbReference type="Proteomes" id="UP000295781">
    <property type="component" value="Chromosome"/>
</dbReference>
<name>A0A4P2PYA2_SORCE</name>
<protein>
    <submittedName>
        <fullName evidence="1">Uncharacterized protein</fullName>
    </submittedName>
</protein>
<dbReference type="EMBL" id="CP012670">
    <property type="protein sequence ID" value="AUX21661.1"/>
    <property type="molecule type" value="Genomic_DNA"/>
</dbReference>
<organism evidence="1 2">
    <name type="scientific">Sorangium cellulosum</name>
    <name type="common">Polyangium cellulosum</name>
    <dbReference type="NCBI Taxonomy" id="56"/>
    <lineage>
        <taxon>Bacteria</taxon>
        <taxon>Pseudomonadati</taxon>
        <taxon>Myxococcota</taxon>
        <taxon>Polyangia</taxon>
        <taxon>Polyangiales</taxon>
        <taxon>Polyangiaceae</taxon>
        <taxon>Sorangium</taxon>
    </lineage>
</organism>
<dbReference type="AlphaFoldDB" id="A0A4P2PYA2"/>
<dbReference type="OrthoDB" id="5511398at2"/>
<sequence length="185" mass="19527">MARKLSLPLLNLDQGTPASARAVAKPTIDAMRERLGGRASTEPGAGEFVTLTTAAGKALAGVVLFRRGEVVDVWIDTSEAHISTQDTDVSPGAGRGLVHRAHRADITPMRGPAPDSLGAVATDACVFGALLEGQRIRFQDGGDLAEGTLVEKCRFGGLVRRDDGTLLGVGFRRLWPARAADTERN</sequence>